<organism evidence="1 2">
    <name type="scientific">Catenuloplanes atrovinosus</name>
    <dbReference type="NCBI Taxonomy" id="137266"/>
    <lineage>
        <taxon>Bacteria</taxon>
        <taxon>Bacillati</taxon>
        <taxon>Actinomycetota</taxon>
        <taxon>Actinomycetes</taxon>
        <taxon>Micromonosporales</taxon>
        <taxon>Micromonosporaceae</taxon>
        <taxon>Catenuloplanes</taxon>
    </lineage>
</organism>
<dbReference type="Proteomes" id="UP001183643">
    <property type="component" value="Unassembled WGS sequence"/>
</dbReference>
<comment type="caution">
    <text evidence="1">The sequence shown here is derived from an EMBL/GenBank/DDBJ whole genome shotgun (WGS) entry which is preliminary data.</text>
</comment>
<accession>A0AAE4CE96</accession>
<keyword evidence="2" id="KW-1185">Reference proteome</keyword>
<reference evidence="1" key="1">
    <citation type="submission" date="2023-07" db="EMBL/GenBank/DDBJ databases">
        <title>Sequencing the genomes of 1000 actinobacteria strains.</title>
        <authorList>
            <person name="Klenk H.-P."/>
        </authorList>
    </citation>
    <scope>NUCLEOTIDE SEQUENCE</scope>
    <source>
        <strain evidence="1">DSM 44707</strain>
    </source>
</reference>
<dbReference type="AlphaFoldDB" id="A0AAE4CE96"/>
<evidence type="ECO:0000313" key="1">
    <source>
        <dbReference type="EMBL" id="MDR7278385.1"/>
    </source>
</evidence>
<name>A0AAE4CE96_9ACTN</name>
<dbReference type="Gene3D" id="1.25.40.10">
    <property type="entry name" value="Tetratricopeptide repeat domain"/>
    <property type="match status" value="1"/>
</dbReference>
<dbReference type="RefSeq" id="WP_310371256.1">
    <property type="nucleotide sequence ID" value="NZ_JAVDYB010000001.1"/>
</dbReference>
<dbReference type="SUPFAM" id="SSF48452">
    <property type="entry name" value="TPR-like"/>
    <property type="match status" value="1"/>
</dbReference>
<evidence type="ECO:0008006" key="3">
    <source>
        <dbReference type="Google" id="ProtNLM"/>
    </source>
</evidence>
<dbReference type="EMBL" id="JAVDYB010000001">
    <property type="protein sequence ID" value="MDR7278385.1"/>
    <property type="molecule type" value="Genomic_DNA"/>
</dbReference>
<sequence>MLDDSEPKPSIEELRQQYEEERLYQEDRASAEYAYALAVRLRENGETEEARKYANACLQLAKAMPARSLDEVTSDRQTIGGVPMPDYFHEGVVRSRLADLLDAA</sequence>
<evidence type="ECO:0000313" key="2">
    <source>
        <dbReference type="Proteomes" id="UP001183643"/>
    </source>
</evidence>
<dbReference type="InterPro" id="IPR011990">
    <property type="entry name" value="TPR-like_helical_dom_sf"/>
</dbReference>
<protein>
    <recommendedName>
        <fullName evidence="3">Tetratricopeptide repeat protein</fullName>
    </recommendedName>
</protein>
<gene>
    <name evidence="1" type="ORF">J2S41_005163</name>
</gene>
<proteinExistence type="predicted"/>